<dbReference type="AlphaFoldDB" id="A0A2I0KJD8"/>
<gene>
    <name evidence="1" type="ORF">CRG98_011308</name>
</gene>
<sequence length="86" mass="9101">MREGVRAAVLTSRGDFRLRGGGRRSAEGGRGFRCLSRGGSGEAVGMRGLSRGTRVSELGSKGGCSSCGRARRAEGEWGIERVCKLR</sequence>
<dbReference type="Proteomes" id="UP000233551">
    <property type="component" value="Unassembled WGS sequence"/>
</dbReference>
<keyword evidence="2" id="KW-1185">Reference proteome</keyword>
<evidence type="ECO:0000313" key="1">
    <source>
        <dbReference type="EMBL" id="PKI68313.1"/>
    </source>
</evidence>
<evidence type="ECO:0000313" key="2">
    <source>
        <dbReference type="Proteomes" id="UP000233551"/>
    </source>
</evidence>
<proteinExistence type="predicted"/>
<reference evidence="1 2" key="1">
    <citation type="submission" date="2017-11" db="EMBL/GenBank/DDBJ databases">
        <title>De-novo sequencing of pomegranate (Punica granatum L.) genome.</title>
        <authorList>
            <person name="Akparov Z."/>
            <person name="Amiraslanov A."/>
            <person name="Hajiyeva S."/>
            <person name="Abbasov M."/>
            <person name="Kaur K."/>
            <person name="Hamwieh A."/>
            <person name="Solovyev V."/>
            <person name="Salamov A."/>
            <person name="Braich B."/>
            <person name="Kosarev P."/>
            <person name="Mahmoud A."/>
            <person name="Hajiyev E."/>
            <person name="Babayeva S."/>
            <person name="Izzatullayeva V."/>
            <person name="Mammadov A."/>
            <person name="Mammadov A."/>
            <person name="Sharifova S."/>
            <person name="Ojaghi J."/>
            <person name="Eynullazada K."/>
            <person name="Bayramov B."/>
            <person name="Abdulazimova A."/>
            <person name="Shahmuradov I."/>
        </authorList>
    </citation>
    <scope>NUCLEOTIDE SEQUENCE [LARGE SCALE GENOMIC DNA]</scope>
    <source>
        <strain evidence="2">cv. AG2017</strain>
        <tissue evidence="1">Leaf</tissue>
    </source>
</reference>
<accession>A0A2I0KJD8</accession>
<organism evidence="1 2">
    <name type="scientific">Punica granatum</name>
    <name type="common">Pomegranate</name>
    <dbReference type="NCBI Taxonomy" id="22663"/>
    <lineage>
        <taxon>Eukaryota</taxon>
        <taxon>Viridiplantae</taxon>
        <taxon>Streptophyta</taxon>
        <taxon>Embryophyta</taxon>
        <taxon>Tracheophyta</taxon>
        <taxon>Spermatophyta</taxon>
        <taxon>Magnoliopsida</taxon>
        <taxon>eudicotyledons</taxon>
        <taxon>Gunneridae</taxon>
        <taxon>Pentapetalae</taxon>
        <taxon>rosids</taxon>
        <taxon>malvids</taxon>
        <taxon>Myrtales</taxon>
        <taxon>Lythraceae</taxon>
        <taxon>Punica</taxon>
    </lineage>
</organism>
<name>A0A2I0KJD8_PUNGR</name>
<protein>
    <submittedName>
        <fullName evidence="1">Uncharacterized protein</fullName>
    </submittedName>
</protein>
<comment type="caution">
    <text evidence="1">The sequence shown here is derived from an EMBL/GenBank/DDBJ whole genome shotgun (WGS) entry which is preliminary data.</text>
</comment>
<dbReference type="EMBL" id="PGOL01000562">
    <property type="protein sequence ID" value="PKI68313.1"/>
    <property type="molecule type" value="Genomic_DNA"/>
</dbReference>